<feature type="domain" description="7,8-dihydro-6-hydroxymethylpterin-pyrophosphokinase" evidence="9">
    <location>
        <begin position="91"/>
        <end position="102"/>
    </location>
</feature>
<gene>
    <name evidence="10" type="primary">folK</name>
    <name evidence="10" type="ORF">ACFQ4Y_13575</name>
</gene>
<evidence type="ECO:0000256" key="1">
    <source>
        <dbReference type="ARBA" id="ARBA00000198"/>
    </source>
</evidence>
<protein>
    <recommendedName>
        <fullName evidence="3">2-amino-4-hydroxy-6-hydroxymethyldihydropteridine diphosphokinase</fullName>
        <ecNumber evidence="3">2.7.6.3</ecNumber>
    </recommendedName>
</protein>
<dbReference type="InterPro" id="IPR035907">
    <property type="entry name" value="Hppk_sf"/>
</dbReference>
<dbReference type="EMBL" id="JBHTNU010000015">
    <property type="protein sequence ID" value="MFD1427933.1"/>
    <property type="molecule type" value="Genomic_DNA"/>
</dbReference>
<reference evidence="11" key="1">
    <citation type="journal article" date="2019" name="Int. J. Syst. Evol. Microbiol.">
        <title>The Global Catalogue of Microorganisms (GCM) 10K type strain sequencing project: providing services to taxonomists for standard genome sequencing and annotation.</title>
        <authorList>
            <consortium name="The Broad Institute Genomics Platform"/>
            <consortium name="The Broad Institute Genome Sequencing Center for Infectious Disease"/>
            <person name="Wu L."/>
            <person name="Ma J."/>
        </authorList>
    </citation>
    <scope>NUCLEOTIDE SEQUENCE [LARGE SCALE GENOMIC DNA]</scope>
    <source>
        <strain evidence="11">S1</strain>
    </source>
</reference>
<keyword evidence="6" id="KW-0418">Kinase</keyword>
<keyword evidence="4 10" id="KW-0808">Transferase</keyword>
<dbReference type="EC" id="2.7.6.3" evidence="3"/>
<keyword evidence="11" id="KW-1185">Reference proteome</keyword>
<name>A0ABW4CBH6_9BACL</name>
<dbReference type="Pfam" id="PF01288">
    <property type="entry name" value="HPPK"/>
    <property type="match status" value="1"/>
</dbReference>
<dbReference type="PROSITE" id="PS00794">
    <property type="entry name" value="HPPK"/>
    <property type="match status" value="1"/>
</dbReference>
<dbReference type="CDD" id="cd00483">
    <property type="entry name" value="HPPK"/>
    <property type="match status" value="1"/>
</dbReference>
<dbReference type="GO" id="GO:0003848">
    <property type="term" value="F:2-amino-4-hydroxy-6-hydroxymethyldihydropteridine diphosphokinase activity"/>
    <property type="evidence" value="ECO:0007669"/>
    <property type="project" value="UniProtKB-EC"/>
</dbReference>
<sequence length="184" mass="21139">MKQTVTAYLGLGSNLGDRRLQLEEALLRLHRREGIRLTQLSSLYETAPVGFLDQPYFLNLCAEIQTTLSPEALLWELLQVEQELHRVRRVRWGPRTIDVDLLLYGDQILQEEKLILPHPRMIERPFVLIPLAEIAREVKVPGTEKTVGQWREEMGSPEDVIPCSDPLTLAQVTNDLEANVHREN</sequence>
<evidence type="ECO:0000256" key="5">
    <source>
        <dbReference type="ARBA" id="ARBA00022741"/>
    </source>
</evidence>
<evidence type="ECO:0000256" key="8">
    <source>
        <dbReference type="ARBA" id="ARBA00022909"/>
    </source>
</evidence>
<dbReference type="InterPro" id="IPR000550">
    <property type="entry name" value="Hppk"/>
</dbReference>
<dbReference type="NCBIfam" id="TIGR01498">
    <property type="entry name" value="folK"/>
    <property type="match status" value="1"/>
</dbReference>
<evidence type="ECO:0000256" key="2">
    <source>
        <dbReference type="ARBA" id="ARBA00005051"/>
    </source>
</evidence>
<accession>A0ABW4CBH6</accession>
<evidence type="ECO:0000313" key="10">
    <source>
        <dbReference type="EMBL" id="MFD1427933.1"/>
    </source>
</evidence>
<comment type="catalytic activity">
    <reaction evidence="1">
        <text>6-hydroxymethyl-7,8-dihydropterin + ATP = (7,8-dihydropterin-6-yl)methyl diphosphate + AMP + H(+)</text>
        <dbReference type="Rhea" id="RHEA:11412"/>
        <dbReference type="ChEBI" id="CHEBI:15378"/>
        <dbReference type="ChEBI" id="CHEBI:30616"/>
        <dbReference type="ChEBI" id="CHEBI:44841"/>
        <dbReference type="ChEBI" id="CHEBI:72950"/>
        <dbReference type="ChEBI" id="CHEBI:456215"/>
        <dbReference type="EC" id="2.7.6.3"/>
    </reaction>
</comment>
<keyword evidence="8" id="KW-0289">Folate biosynthesis</keyword>
<dbReference type="SUPFAM" id="SSF55083">
    <property type="entry name" value="6-hydroxymethyl-7,8-dihydropterin pyrophosphokinase, HPPK"/>
    <property type="match status" value="1"/>
</dbReference>
<keyword evidence="7" id="KW-0067">ATP-binding</keyword>
<evidence type="ECO:0000256" key="6">
    <source>
        <dbReference type="ARBA" id="ARBA00022777"/>
    </source>
</evidence>
<evidence type="ECO:0000256" key="4">
    <source>
        <dbReference type="ARBA" id="ARBA00022679"/>
    </source>
</evidence>
<dbReference type="Gene3D" id="3.30.70.560">
    <property type="entry name" value="7,8-Dihydro-6-hydroxymethylpterin-pyrophosphokinase HPPK"/>
    <property type="match status" value="1"/>
</dbReference>
<comment type="caution">
    <text evidence="10">The sequence shown here is derived from an EMBL/GenBank/DDBJ whole genome shotgun (WGS) entry which is preliminary data.</text>
</comment>
<dbReference type="PANTHER" id="PTHR43071:SF1">
    <property type="entry name" value="2-AMINO-4-HYDROXY-6-HYDROXYMETHYLDIHYDROPTERIDINE PYROPHOSPHOKINASE"/>
    <property type="match status" value="1"/>
</dbReference>
<keyword evidence="5" id="KW-0547">Nucleotide-binding</keyword>
<comment type="pathway">
    <text evidence="2">Cofactor biosynthesis; tetrahydrofolate biosynthesis; 2-amino-4-hydroxy-6-hydroxymethyl-7,8-dihydropteridine diphosphate from 7,8-dihydroneopterin triphosphate: step 4/4.</text>
</comment>
<evidence type="ECO:0000256" key="7">
    <source>
        <dbReference type="ARBA" id="ARBA00022840"/>
    </source>
</evidence>
<dbReference type="Proteomes" id="UP001597282">
    <property type="component" value="Unassembled WGS sequence"/>
</dbReference>
<evidence type="ECO:0000313" key="11">
    <source>
        <dbReference type="Proteomes" id="UP001597282"/>
    </source>
</evidence>
<dbReference type="PANTHER" id="PTHR43071">
    <property type="entry name" value="2-AMINO-4-HYDROXY-6-HYDROXYMETHYLDIHYDROPTERIDINE PYROPHOSPHOKINASE"/>
    <property type="match status" value="1"/>
</dbReference>
<proteinExistence type="predicted"/>
<evidence type="ECO:0000259" key="9">
    <source>
        <dbReference type="PROSITE" id="PS00794"/>
    </source>
</evidence>
<organism evidence="10 11">
    <name type="scientific">Kroppenstedtia sanguinis</name>
    <dbReference type="NCBI Taxonomy" id="1380684"/>
    <lineage>
        <taxon>Bacteria</taxon>
        <taxon>Bacillati</taxon>
        <taxon>Bacillota</taxon>
        <taxon>Bacilli</taxon>
        <taxon>Bacillales</taxon>
        <taxon>Thermoactinomycetaceae</taxon>
        <taxon>Kroppenstedtia</taxon>
    </lineage>
</organism>
<dbReference type="RefSeq" id="WP_380166364.1">
    <property type="nucleotide sequence ID" value="NZ_JBHTNU010000015.1"/>
</dbReference>
<evidence type="ECO:0000256" key="3">
    <source>
        <dbReference type="ARBA" id="ARBA00013253"/>
    </source>
</evidence>